<dbReference type="Pfam" id="PF00717">
    <property type="entry name" value="Peptidase_S24"/>
    <property type="match status" value="1"/>
</dbReference>
<reference evidence="5 6" key="1">
    <citation type="submission" date="2020-02" db="EMBL/GenBank/DDBJ databases">
        <authorList>
            <person name="Sun Q."/>
        </authorList>
    </citation>
    <scope>NUCLEOTIDE SEQUENCE [LARGE SCALE GENOMIC DNA]</scope>
    <source>
        <strain evidence="5 6">CCBAU 03386</strain>
    </source>
</reference>
<comment type="caution">
    <text evidence="5">The sequence shown here is derived from an EMBL/GenBank/DDBJ whole genome shotgun (WGS) entry which is preliminary data.</text>
</comment>
<evidence type="ECO:0000259" key="4">
    <source>
        <dbReference type="Pfam" id="PF00717"/>
    </source>
</evidence>
<feature type="domain" description="Peptidase S24/S26A/S26B/S26C" evidence="4">
    <location>
        <begin position="100"/>
        <end position="221"/>
    </location>
</feature>
<dbReference type="SUPFAM" id="SSF51306">
    <property type="entry name" value="LexA/Signal peptidase"/>
    <property type="match status" value="1"/>
</dbReference>
<accession>A0A7Y3S9I3</accession>
<dbReference type="Gene3D" id="2.10.109.10">
    <property type="entry name" value="Umud Fragment, subunit A"/>
    <property type="match status" value="1"/>
</dbReference>
<dbReference type="PANTHER" id="PTHR40661">
    <property type="match status" value="1"/>
</dbReference>
<dbReference type="Proteomes" id="UP000519972">
    <property type="component" value="Unassembled WGS sequence"/>
</dbReference>
<keyword evidence="3" id="KW-0804">Transcription</keyword>
<keyword evidence="1" id="KW-0805">Transcription regulation</keyword>
<evidence type="ECO:0000256" key="2">
    <source>
        <dbReference type="ARBA" id="ARBA00023125"/>
    </source>
</evidence>
<protein>
    <submittedName>
        <fullName evidence="5">Helix-turn-helix transcriptional regulator</fullName>
    </submittedName>
</protein>
<evidence type="ECO:0000256" key="1">
    <source>
        <dbReference type="ARBA" id="ARBA00023015"/>
    </source>
</evidence>
<keyword evidence="6" id="KW-1185">Reference proteome</keyword>
<sequence>MLSHDQIWEAIDRLAGRHELTPSGLARRAGLDPTSFNKSKRLSADGRLRWPSTESIAKVLYATGASMEEFLAFMRPDAGPSEQQVKQQESAFPQQGGSIPLLGFAQAGAGGFFDDGGFPAGQGWDVVEFPATPARKAGVYALEVQGESMMPLYRDGDVLIVEPGAQVRRNDRVVVRTNEGEVMAKVLLRQSPRSIELMSLNPEHPNRTLELSDVDWIARIIWASQ</sequence>
<dbReference type="InterPro" id="IPR015927">
    <property type="entry name" value="Peptidase_S24_S26A/B/C"/>
</dbReference>
<dbReference type="InterPro" id="IPR036286">
    <property type="entry name" value="LexA/Signal_pep-like_sf"/>
</dbReference>
<name>A0A7Y3S9I3_9HYPH</name>
<dbReference type="RefSeq" id="WP_168312363.1">
    <property type="nucleotide sequence ID" value="NZ_JABFCN010000034.1"/>
</dbReference>
<evidence type="ECO:0000256" key="3">
    <source>
        <dbReference type="ARBA" id="ARBA00023163"/>
    </source>
</evidence>
<proteinExistence type="predicted"/>
<dbReference type="CDD" id="cd06529">
    <property type="entry name" value="S24_LexA-like"/>
    <property type="match status" value="1"/>
</dbReference>
<dbReference type="GO" id="GO:0003677">
    <property type="term" value="F:DNA binding"/>
    <property type="evidence" value="ECO:0007669"/>
    <property type="project" value="UniProtKB-KW"/>
</dbReference>
<organism evidence="5 6">
    <name type="scientific">Rhizobium sophorae</name>
    <dbReference type="NCBI Taxonomy" id="1535242"/>
    <lineage>
        <taxon>Bacteria</taxon>
        <taxon>Pseudomonadati</taxon>
        <taxon>Pseudomonadota</taxon>
        <taxon>Alphaproteobacteria</taxon>
        <taxon>Hyphomicrobiales</taxon>
        <taxon>Rhizobiaceae</taxon>
        <taxon>Rhizobium/Agrobacterium group</taxon>
        <taxon>Rhizobium</taxon>
    </lineage>
</organism>
<dbReference type="InterPro" id="IPR039418">
    <property type="entry name" value="LexA-like"/>
</dbReference>
<evidence type="ECO:0000313" key="6">
    <source>
        <dbReference type="Proteomes" id="UP000519972"/>
    </source>
</evidence>
<dbReference type="AlphaFoldDB" id="A0A7Y3S9I3"/>
<dbReference type="PANTHER" id="PTHR40661:SF3">
    <property type="entry name" value="FELS-1 PROPHAGE TRANSCRIPTIONAL REGULATOR"/>
    <property type="match status" value="1"/>
</dbReference>
<dbReference type="EMBL" id="JABFCN010000034">
    <property type="protein sequence ID" value="NNU39050.1"/>
    <property type="molecule type" value="Genomic_DNA"/>
</dbReference>
<gene>
    <name evidence="5" type="ORF">G9X64_21705</name>
</gene>
<evidence type="ECO:0000313" key="5">
    <source>
        <dbReference type="EMBL" id="NNU39050.1"/>
    </source>
</evidence>
<keyword evidence="2" id="KW-0238">DNA-binding</keyword>